<evidence type="ECO:0000256" key="6">
    <source>
        <dbReference type="ARBA" id="ARBA00023295"/>
    </source>
</evidence>
<dbReference type="InterPro" id="IPR012341">
    <property type="entry name" value="6hp_glycosidase-like_sf"/>
</dbReference>
<evidence type="ECO:0000256" key="8">
    <source>
        <dbReference type="SAM" id="Phobius"/>
    </source>
</evidence>
<keyword evidence="8" id="KW-0472">Membrane</keyword>
<name>A0ABD0YZV7_9HEMI</name>
<dbReference type="PANTHER" id="PTHR23403:SF1">
    <property type="entry name" value="TREHALASE"/>
    <property type="match status" value="1"/>
</dbReference>
<keyword evidence="8" id="KW-1133">Transmembrane helix</keyword>
<comment type="similarity">
    <text evidence="2 7">Belongs to the glycosyl hydrolase 37 family.</text>
</comment>
<evidence type="ECO:0000256" key="2">
    <source>
        <dbReference type="ARBA" id="ARBA00005615"/>
    </source>
</evidence>
<dbReference type="PRINTS" id="PR00744">
    <property type="entry name" value="GLHYDRLASE37"/>
</dbReference>
<dbReference type="EC" id="3.2.1.28" evidence="3 7"/>
<dbReference type="EMBL" id="JBFDAA010000004">
    <property type="protein sequence ID" value="KAL1137712.1"/>
    <property type="molecule type" value="Genomic_DNA"/>
</dbReference>
<dbReference type="GO" id="GO:0004555">
    <property type="term" value="F:alpha,alpha-trehalase activity"/>
    <property type="evidence" value="ECO:0007669"/>
    <property type="project" value="UniProtKB-EC"/>
</dbReference>
<keyword evidence="8" id="KW-0812">Transmembrane</keyword>
<evidence type="ECO:0000256" key="7">
    <source>
        <dbReference type="RuleBase" id="RU361180"/>
    </source>
</evidence>
<dbReference type="InterPro" id="IPR001661">
    <property type="entry name" value="Glyco_hydro_37"/>
</dbReference>
<protein>
    <recommendedName>
        <fullName evidence="4 7">Trehalase</fullName>
        <ecNumber evidence="3 7">3.2.1.28</ecNumber>
    </recommendedName>
    <alternativeName>
        <fullName evidence="7">Alpha-trehalose glucohydrolase</fullName>
    </alternativeName>
</protein>
<proteinExistence type="inferred from homology"/>
<evidence type="ECO:0000256" key="1">
    <source>
        <dbReference type="ARBA" id="ARBA00001576"/>
    </source>
</evidence>
<dbReference type="PANTHER" id="PTHR23403">
    <property type="entry name" value="TREHALASE"/>
    <property type="match status" value="1"/>
</dbReference>
<dbReference type="Pfam" id="PF01204">
    <property type="entry name" value="Trehalase"/>
    <property type="match status" value="1"/>
</dbReference>
<accession>A0ABD0YZV7</accession>
<gene>
    <name evidence="9" type="ORF">AAG570_009408</name>
</gene>
<keyword evidence="5 7" id="KW-0378">Hydrolase</keyword>
<dbReference type="Gene3D" id="1.50.10.10">
    <property type="match status" value="1"/>
</dbReference>
<dbReference type="InterPro" id="IPR008928">
    <property type="entry name" value="6-hairpin_glycosidase_sf"/>
</dbReference>
<evidence type="ECO:0000313" key="10">
    <source>
        <dbReference type="Proteomes" id="UP001558652"/>
    </source>
</evidence>
<dbReference type="PROSITE" id="PS00928">
    <property type="entry name" value="TREHALASE_2"/>
    <property type="match status" value="1"/>
</dbReference>
<dbReference type="PROSITE" id="PS00927">
    <property type="entry name" value="TREHALASE_1"/>
    <property type="match status" value="1"/>
</dbReference>
<sequence length="592" mass="68165">MAEVYPDSKTFVDMKMKYGRNETIRRFNLLMDSTAQKPTKHDLLEFLNNTFEEAGSEFETWQPLDWIENPPFIEKIKDKDLKDWALKLNGMWKMLGRQMKPHVGQTPDLYSIIYVPNPVIIPGGRFREFYYWDSYWIVRGLLLSKMHKTVRGMLSNFVGIVDKYGFVPNGGRVYYTRRSQPPLLIPMVESYLEATGDYGFIKDNIHTLEKEYDFWINNRSVSVKKSGKTYRLALYSENSKGPRPESYKEDFRSAWALPDEDARNEFYSELKSAAESGWDFSSRWFVNNGTNKGNITHIKIKQLVPVDLNSILCWNARLLADFYEKLNMTHKADQFRRQQREWTEAVEKVLWDERTGAWLDWDTVAGQRRPYFAASSMFPLWTGCYDKTKMSHFVGRALKYLERADVTENPGGVPTTLELSGEQWDFPNAWPPLQHVFVVGLDSTDDLWAKRTAFEIAERWVRSNFKVFNETGAMYEKYDASKFGGHGGGGEYEVQLGFGWSNGVILDFLDMYGRDATSGGVRTAKVYPSPATATQVIAILLGFLGTLAVGCIGLMVYNRRTLNLAMKSGQKPKVYPKLRYSKIPLGVHKSDL</sequence>
<keyword evidence="10" id="KW-1185">Reference proteome</keyword>
<dbReference type="InterPro" id="IPR018232">
    <property type="entry name" value="Glyco_hydro_37_CS"/>
</dbReference>
<evidence type="ECO:0000256" key="4">
    <source>
        <dbReference type="ARBA" id="ARBA00019905"/>
    </source>
</evidence>
<comment type="caution">
    <text evidence="9">The sequence shown here is derived from an EMBL/GenBank/DDBJ whole genome shotgun (WGS) entry which is preliminary data.</text>
</comment>
<keyword evidence="6 7" id="KW-0326">Glycosidase</keyword>
<evidence type="ECO:0000256" key="5">
    <source>
        <dbReference type="ARBA" id="ARBA00022801"/>
    </source>
</evidence>
<dbReference type="AlphaFoldDB" id="A0ABD0YZV7"/>
<dbReference type="Proteomes" id="UP001558652">
    <property type="component" value="Unassembled WGS sequence"/>
</dbReference>
<reference evidence="9 10" key="1">
    <citation type="submission" date="2024-07" db="EMBL/GenBank/DDBJ databases">
        <title>Chromosome-level genome assembly of the water stick insect Ranatra chinensis (Heteroptera: Nepidae).</title>
        <authorList>
            <person name="Liu X."/>
        </authorList>
    </citation>
    <scope>NUCLEOTIDE SEQUENCE [LARGE SCALE GENOMIC DNA]</scope>
    <source>
        <strain evidence="9">Cailab_2021Rc</strain>
        <tissue evidence="9">Muscle</tissue>
    </source>
</reference>
<feature type="transmembrane region" description="Helical" evidence="8">
    <location>
        <begin position="536"/>
        <end position="557"/>
    </location>
</feature>
<organism evidence="9 10">
    <name type="scientific">Ranatra chinensis</name>
    <dbReference type="NCBI Taxonomy" id="642074"/>
    <lineage>
        <taxon>Eukaryota</taxon>
        <taxon>Metazoa</taxon>
        <taxon>Ecdysozoa</taxon>
        <taxon>Arthropoda</taxon>
        <taxon>Hexapoda</taxon>
        <taxon>Insecta</taxon>
        <taxon>Pterygota</taxon>
        <taxon>Neoptera</taxon>
        <taxon>Paraneoptera</taxon>
        <taxon>Hemiptera</taxon>
        <taxon>Heteroptera</taxon>
        <taxon>Panheteroptera</taxon>
        <taxon>Nepomorpha</taxon>
        <taxon>Nepidae</taxon>
        <taxon>Ranatrinae</taxon>
        <taxon>Ranatra</taxon>
    </lineage>
</organism>
<evidence type="ECO:0000313" key="9">
    <source>
        <dbReference type="EMBL" id="KAL1137712.1"/>
    </source>
</evidence>
<comment type="catalytic activity">
    <reaction evidence="1 7">
        <text>alpha,alpha-trehalose + H2O = alpha-D-glucose + beta-D-glucose</text>
        <dbReference type="Rhea" id="RHEA:32675"/>
        <dbReference type="ChEBI" id="CHEBI:15377"/>
        <dbReference type="ChEBI" id="CHEBI:15903"/>
        <dbReference type="ChEBI" id="CHEBI:16551"/>
        <dbReference type="ChEBI" id="CHEBI:17925"/>
        <dbReference type="EC" id="3.2.1.28"/>
    </reaction>
</comment>
<evidence type="ECO:0000256" key="3">
    <source>
        <dbReference type="ARBA" id="ARBA00012757"/>
    </source>
</evidence>
<dbReference type="SUPFAM" id="SSF48208">
    <property type="entry name" value="Six-hairpin glycosidases"/>
    <property type="match status" value="1"/>
</dbReference>